<evidence type="ECO:0000259" key="1">
    <source>
        <dbReference type="Pfam" id="PF12674"/>
    </source>
</evidence>
<dbReference type="RefSeq" id="WP_149679490.1">
    <property type="nucleotide sequence ID" value="NZ_FQZP01000057.1"/>
</dbReference>
<feature type="domain" description="Putative zinc ribbon" evidence="1">
    <location>
        <begin position="5"/>
        <end position="86"/>
    </location>
</feature>
<organism evidence="2 3">
    <name type="scientific">Thermoclostridium caenicola</name>
    <dbReference type="NCBI Taxonomy" id="659425"/>
    <lineage>
        <taxon>Bacteria</taxon>
        <taxon>Bacillati</taxon>
        <taxon>Bacillota</taxon>
        <taxon>Clostridia</taxon>
        <taxon>Eubacteriales</taxon>
        <taxon>Oscillospiraceae</taxon>
        <taxon>Thermoclostridium</taxon>
    </lineage>
</organism>
<dbReference type="EMBL" id="FQZP01000057">
    <property type="protein sequence ID" value="SHJ46225.1"/>
    <property type="molecule type" value="Genomic_DNA"/>
</dbReference>
<gene>
    <name evidence="2" type="ORF">SAMN05444373_10574</name>
</gene>
<accession>A0A1M6JHW6</accession>
<dbReference type="AlphaFoldDB" id="A0A1M6JHW6"/>
<proteinExistence type="predicted"/>
<evidence type="ECO:0000313" key="3">
    <source>
        <dbReference type="Proteomes" id="UP000324781"/>
    </source>
</evidence>
<keyword evidence="3" id="KW-1185">Reference proteome</keyword>
<reference evidence="2 3" key="1">
    <citation type="submission" date="2016-11" db="EMBL/GenBank/DDBJ databases">
        <authorList>
            <person name="Varghese N."/>
            <person name="Submissions S."/>
        </authorList>
    </citation>
    <scope>NUCLEOTIDE SEQUENCE [LARGE SCALE GENOMIC DNA]</scope>
    <source>
        <strain evidence="2 3">DSM 19027</strain>
    </source>
</reference>
<dbReference type="Pfam" id="PF12674">
    <property type="entry name" value="Zn_ribbon_2"/>
    <property type="match status" value="1"/>
</dbReference>
<dbReference type="Proteomes" id="UP000324781">
    <property type="component" value="Unassembled WGS sequence"/>
</dbReference>
<evidence type="ECO:0000313" key="2">
    <source>
        <dbReference type="EMBL" id="SHJ46225.1"/>
    </source>
</evidence>
<dbReference type="InterPro" id="IPR025868">
    <property type="entry name" value="Zn_ribbon_dom_put"/>
</dbReference>
<protein>
    <submittedName>
        <fullName evidence="2">Zinc ribbon domain-containing protein</fullName>
    </submittedName>
</protein>
<sequence length="88" mass="10094">MKVKFCQSCAMPMGDEDELYGTNGDGTRNEDYCKYCYQDGAFTADISMEQMIEVCVPHMVAANPGMSEDEARNRMREYFPSLKRWKNG</sequence>
<dbReference type="OrthoDB" id="9801008at2"/>
<name>A0A1M6JHW6_9FIRM</name>